<dbReference type="InterPro" id="IPR023393">
    <property type="entry name" value="START-like_dom_sf"/>
</dbReference>
<dbReference type="PANTHER" id="PTHR38588:SF1">
    <property type="entry name" value="BLL0334 PROTEIN"/>
    <property type="match status" value="1"/>
</dbReference>
<keyword evidence="2" id="KW-1133">Transmembrane helix</keyword>
<dbReference type="InterPro" id="IPR010419">
    <property type="entry name" value="CO_DH_gsu"/>
</dbReference>
<feature type="region of interest" description="Disordered" evidence="1">
    <location>
        <begin position="151"/>
        <end position="267"/>
    </location>
</feature>
<comment type="caution">
    <text evidence="3">The sequence shown here is derived from an EMBL/GenBank/DDBJ whole genome shotgun (WGS) entry which is preliminary data.</text>
</comment>
<evidence type="ECO:0000256" key="1">
    <source>
        <dbReference type="SAM" id="MobiDB-lite"/>
    </source>
</evidence>
<dbReference type="AlphaFoldDB" id="A0A421B656"/>
<dbReference type="SUPFAM" id="SSF55961">
    <property type="entry name" value="Bet v1-like"/>
    <property type="match status" value="1"/>
</dbReference>
<dbReference type="Proteomes" id="UP000282454">
    <property type="component" value="Unassembled WGS sequence"/>
</dbReference>
<feature type="transmembrane region" description="Helical" evidence="2">
    <location>
        <begin position="287"/>
        <end position="303"/>
    </location>
</feature>
<dbReference type="OrthoDB" id="9808623at2"/>
<dbReference type="RefSeq" id="WP_121388766.1">
    <property type="nucleotide sequence ID" value="NZ_RCDD01000001.1"/>
</dbReference>
<reference evidence="3 4" key="1">
    <citation type="submission" date="2018-10" db="EMBL/GenBank/DDBJ databases">
        <title>Genomic Encyclopedia of Archaeal and Bacterial Type Strains, Phase II (KMG-II): from individual species to whole genera.</title>
        <authorList>
            <person name="Goeker M."/>
        </authorList>
    </citation>
    <scope>NUCLEOTIDE SEQUENCE [LARGE SCALE GENOMIC DNA]</scope>
    <source>
        <strain evidence="3 4">DSM 45657</strain>
    </source>
</reference>
<dbReference type="PANTHER" id="PTHR38588">
    <property type="entry name" value="BLL0334 PROTEIN"/>
    <property type="match status" value="1"/>
</dbReference>
<evidence type="ECO:0000313" key="3">
    <source>
        <dbReference type="EMBL" id="RLK59723.1"/>
    </source>
</evidence>
<sequence length="308" mass="30991">MLLEHRFTVRAPLSEVWAALLDPHLVAPCMPGATLTEVIGDAFTGTVKVKVGPISLLYRGNGQFLERDERMRRLVIKASGKDSRGNGTAAATVTVTLTAEGDSTSGTVNTDLAITGKPAQFGRGLIAEVGGKILTVFANCLADKLAAPPPADVPAPSGSVQAGSATEGLAEPDRTDPAAEDTPAVGPPDGPAEPDPADSAGSAETAQVQPDPEESGPAAASPVESGAGGSDGVRPSGSTGAAPDGSGSAGPSAAGSGRAEERPLRAVPEVEPVDLLEMAGPSVAKRAVPVLAAVVALVVVLLIRRRWR</sequence>
<name>A0A421B656_9PSEU</name>
<protein>
    <submittedName>
        <fullName evidence="3">Carbon monoxide dehydrogenase subunit G</fullName>
    </submittedName>
</protein>
<dbReference type="Gene3D" id="3.30.530.20">
    <property type="match status" value="1"/>
</dbReference>
<dbReference type="Pfam" id="PF06240">
    <property type="entry name" value="COXG"/>
    <property type="match status" value="1"/>
</dbReference>
<evidence type="ECO:0000256" key="2">
    <source>
        <dbReference type="SAM" id="Phobius"/>
    </source>
</evidence>
<keyword evidence="4" id="KW-1185">Reference proteome</keyword>
<keyword evidence="2" id="KW-0812">Transmembrane</keyword>
<keyword evidence="2" id="KW-0472">Membrane</keyword>
<evidence type="ECO:0000313" key="4">
    <source>
        <dbReference type="Proteomes" id="UP000282454"/>
    </source>
</evidence>
<accession>A0A421B656</accession>
<organism evidence="3 4">
    <name type="scientific">Actinokineospora cianjurensis</name>
    <dbReference type="NCBI Taxonomy" id="585224"/>
    <lineage>
        <taxon>Bacteria</taxon>
        <taxon>Bacillati</taxon>
        <taxon>Actinomycetota</taxon>
        <taxon>Actinomycetes</taxon>
        <taxon>Pseudonocardiales</taxon>
        <taxon>Pseudonocardiaceae</taxon>
        <taxon>Actinokineospora</taxon>
    </lineage>
</organism>
<feature type="compositionally biased region" description="Pro residues" evidence="1">
    <location>
        <begin position="185"/>
        <end position="194"/>
    </location>
</feature>
<dbReference type="CDD" id="cd07823">
    <property type="entry name" value="SRPBCC_5"/>
    <property type="match status" value="1"/>
</dbReference>
<feature type="compositionally biased region" description="Low complexity" evidence="1">
    <location>
        <begin position="235"/>
        <end position="257"/>
    </location>
</feature>
<dbReference type="EMBL" id="RCDD01000001">
    <property type="protein sequence ID" value="RLK59723.1"/>
    <property type="molecule type" value="Genomic_DNA"/>
</dbReference>
<proteinExistence type="predicted"/>
<gene>
    <name evidence="3" type="ORF">CLV68_0207</name>
</gene>